<dbReference type="Proteomes" id="UP000199569">
    <property type="component" value="Unassembled WGS sequence"/>
</dbReference>
<dbReference type="EMBL" id="FMVJ01000002">
    <property type="protein sequence ID" value="SCX92808.1"/>
    <property type="molecule type" value="Genomic_DNA"/>
</dbReference>
<dbReference type="RefSeq" id="WP_091130037.1">
    <property type="nucleotide sequence ID" value="NZ_FMVJ01000002.1"/>
</dbReference>
<reference evidence="3 4" key="1">
    <citation type="submission" date="2016-10" db="EMBL/GenBank/DDBJ databases">
        <authorList>
            <person name="de Groot N.N."/>
        </authorList>
    </citation>
    <scope>NUCLEOTIDE SEQUENCE [LARGE SCALE GENOMIC DNA]</scope>
    <source>
        <strain evidence="3 4">CGMCC 1.7666</strain>
    </source>
</reference>
<dbReference type="Gene3D" id="3.40.50.12370">
    <property type="match status" value="1"/>
</dbReference>
<sequence>MLQNIKSVLIGLTEEGDGEERSSALAYGFSLAREADAHVTVQAASLKLMVTHAFISNFAEQLVASENQRLDTLARAVADASQRAASASGLSCTTQAPHLAYPDLVKSFTALARTHDLTILDGEPVATAVDRGLIEAVLTGSGRPLIVVPQGREAFAGDRIVIAWDGSAKAARALNDAMPLLRTASHVELVSVTGEKDLTHSVPGAEIAPHLARHGIAVNVLALPAQDGDVAETFRNHANLTRADMIVMGAYVHSRLREMFLGGTTQSLLKDCPVPLFMSY</sequence>
<dbReference type="PANTHER" id="PTHR46268">
    <property type="entry name" value="STRESS RESPONSE PROTEIN NHAX"/>
    <property type="match status" value="1"/>
</dbReference>
<dbReference type="SUPFAM" id="SSF52402">
    <property type="entry name" value="Adenine nucleotide alpha hydrolases-like"/>
    <property type="match status" value="1"/>
</dbReference>
<dbReference type="InterPro" id="IPR006015">
    <property type="entry name" value="Universal_stress_UspA"/>
</dbReference>
<evidence type="ECO:0000256" key="1">
    <source>
        <dbReference type="ARBA" id="ARBA00008791"/>
    </source>
</evidence>
<accession>A0A1G5BRH7</accession>
<dbReference type="AlphaFoldDB" id="A0A1G5BRH7"/>
<organism evidence="3 4">
    <name type="scientific">Microvirga guangxiensis</name>
    <dbReference type="NCBI Taxonomy" id="549386"/>
    <lineage>
        <taxon>Bacteria</taxon>
        <taxon>Pseudomonadati</taxon>
        <taxon>Pseudomonadota</taxon>
        <taxon>Alphaproteobacteria</taxon>
        <taxon>Hyphomicrobiales</taxon>
        <taxon>Methylobacteriaceae</taxon>
        <taxon>Microvirga</taxon>
    </lineage>
</organism>
<proteinExistence type="inferred from homology"/>
<name>A0A1G5BRH7_9HYPH</name>
<evidence type="ECO:0000259" key="2">
    <source>
        <dbReference type="Pfam" id="PF00582"/>
    </source>
</evidence>
<keyword evidence="4" id="KW-1185">Reference proteome</keyword>
<dbReference type="Pfam" id="PF00582">
    <property type="entry name" value="Usp"/>
    <property type="match status" value="1"/>
</dbReference>
<comment type="similarity">
    <text evidence="1">Belongs to the universal stress protein A family.</text>
</comment>
<dbReference type="PANTHER" id="PTHR46268:SF15">
    <property type="entry name" value="UNIVERSAL STRESS PROTEIN HP_0031"/>
    <property type="match status" value="1"/>
</dbReference>
<evidence type="ECO:0000313" key="4">
    <source>
        <dbReference type="Proteomes" id="UP000199569"/>
    </source>
</evidence>
<dbReference type="PRINTS" id="PR01438">
    <property type="entry name" value="UNVRSLSTRESS"/>
</dbReference>
<dbReference type="CDD" id="cd00293">
    <property type="entry name" value="USP-like"/>
    <property type="match status" value="1"/>
</dbReference>
<dbReference type="OrthoDB" id="9804721at2"/>
<feature type="domain" description="UspA" evidence="2">
    <location>
        <begin position="158"/>
        <end position="277"/>
    </location>
</feature>
<dbReference type="InterPro" id="IPR006016">
    <property type="entry name" value="UspA"/>
</dbReference>
<gene>
    <name evidence="3" type="ORF">SAMN02927923_00324</name>
</gene>
<dbReference type="STRING" id="549386.SAMN02927923_00324"/>
<protein>
    <submittedName>
        <fullName evidence="3">Universal stress protein family protein</fullName>
    </submittedName>
</protein>
<evidence type="ECO:0000313" key="3">
    <source>
        <dbReference type="EMBL" id="SCX92808.1"/>
    </source>
</evidence>